<dbReference type="SUPFAM" id="SSF46785">
    <property type="entry name" value="Winged helix' DNA-binding domain"/>
    <property type="match status" value="1"/>
</dbReference>
<dbReference type="InterPro" id="IPR000524">
    <property type="entry name" value="Tscrpt_reg_HTH_GntR"/>
</dbReference>
<gene>
    <name evidence="5" type="ORF">H9935_01580</name>
</gene>
<dbReference type="GO" id="GO:0003700">
    <property type="term" value="F:DNA-binding transcription factor activity"/>
    <property type="evidence" value="ECO:0007669"/>
    <property type="project" value="InterPro"/>
</dbReference>
<dbReference type="Proteomes" id="UP000823893">
    <property type="component" value="Unassembled WGS sequence"/>
</dbReference>
<keyword evidence="3" id="KW-0804">Transcription</keyword>
<keyword evidence="1" id="KW-0805">Transcription regulation</keyword>
<keyword evidence="2" id="KW-0238">DNA-binding</keyword>
<evidence type="ECO:0000259" key="4">
    <source>
        <dbReference type="PROSITE" id="PS50949"/>
    </source>
</evidence>
<dbReference type="Pfam" id="PF00392">
    <property type="entry name" value="GntR"/>
    <property type="match status" value="1"/>
</dbReference>
<dbReference type="AlphaFoldDB" id="A0A9D2N260"/>
<dbReference type="Gene3D" id="1.10.10.10">
    <property type="entry name" value="Winged helix-like DNA-binding domain superfamily/Winged helix DNA-binding domain"/>
    <property type="match status" value="1"/>
</dbReference>
<evidence type="ECO:0000256" key="3">
    <source>
        <dbReference type="ARBA" id="ARBA00023163"/>
    </source>
</evidence>
<dbReference type="InterPro" id="IPR036390">
    <property type="entry name" value="WH_DNA-bd_sf"/>
</dbReference>
<dbReference type="PROSITE" id="PS50949">
    <property type="entry name" value="HTH_GNTR"/>
    <property type="match status" value="1"/>
</dbReference>
<protein>
    <submittedName>
        <fullName evidence="5">GntR family transcriptional regulator</fullName>
    </submittedName>
</protein>
<sequence length="122" mass="13753">MIIEIDFSSDEAIYIQLCNQIIMGIATDQLKVGETLPSVRQLADTIGINMHTVNKAYSVLKQEGFLTIDRRKGAVIAIDADKIRALEEMKRQLAVVLARGCCRNVSREEVHALIDEIFDEYK</sequence>
<reference evidence="5" key="1">
    <citation type="journal article" date="2021" name="PeerJ">
        <title>Extensive microbial diversity within the chicken gut microbiome revealed by metagenomics and culture.</title>
        <authorList>
            <person name="Gilroy R."/>
            <person name="Ravi A."/>
            <person name="Getino M."/>
            <person name="Pursley I."/>
            <person name="Horton D.L."/>
            <person name="Alikhan N.F."/>
            <person name="Baker D."/>
            <person name="Gharbi K."/>
            <person name="Hall N."/>
            <person name="Watson M."/>
            <person name="Adriaenssens E.M."/>
            <person name="Foster-Nyarko E."/>
            <person name="Jarju S."/>
            <person name="Secka A."/>
            <person name="Antonio M."/>
            <person name="Oren A."/>
            <person name="Chaudhuri R.R."/>
            <person name="La Ragione R."/>
            <person name="Hildebrand F."/>
            <person name="Pallen M.J."/>
        </authorList>
    </citation>
    <scope>NUCLEOTIDE SEQUENCE</scope>
    <source>
        <strain evidence="5">ChiSxjej6B18-287</strain>
    </source>
</reference>
<evidence type="ECO:0000256" key="1">
    <source>
        <dbReference type="ARBA" id="ARBA00023015"/>
    </source>
</evidence>
<feature type="domain" description="HTH gntR-type" evidence="4">
    <location>
        <begin position="11"/>
        <end position="79"/>
    </location>
</feature>
<evidence type="ECO:0000256" key="2">
    <source>
        <dbReference type="ARBA" id="ARBA00023125"/>
    </source>
</evidence>
<dbReference type="InterPro" id="IPR036388">
    <property type="entry name" value="WH-like_DNA-bd_sf"/>
</dbReference>
<dbReference type="EMBL" id="DWWV01000021">
    <property type="protein sequence ID" value="HJC09490.1"/>
    <property type="molecule type" value="Genomic_DNA"/>
</dbReference>
<dbReference type="PANTHER" id="PTHR38445:SF12">
    <property type="entry name" value="GNTR-FAMILY TRANSCRIPTIONAL REGULATOR"/>
    <property type="match status" value="1"/>
</dbReference>
<name>A0A9D2N260_9FIRM</name>
<accession>A0A9D2N260</accession>
<dbReference type="PANTHER" id="PTHR38445">
    <property type="entry name" value="HTH-TYPE TRANSCRIPTIONAL REPRESSOR YTRA"/>
    <property type="match status" value="1"/>
</dbReference>
<dbReference type="CDD" id="cd07377">
    <property type="entry name" value="WHTH_GntR"/>
    <property type="match status" value="1"/>
</dbReference>
<comment type="caution">
    <text evidence="5">The sequence shown here is derived from an EMBL/GenBank/DDBJ whole genome shotgun (WGS) entry which is preliminary data.</text>
</comment>
<dbReference type="GO" id="GO:0003677">
    <property type="term" value="F:DNA binding"/>
    <property type="evidence" value="ECO:0007669"/>
    <property type="project" value="UniProtKB-KW"/>
</dbReference>
<dbReference type="SMART" id="SM00345">
    <property type="entry name" value="HTH_GNTR"/>
    <property type="match status" value="1"/>
</dbReference>
<evidence type="ECO:0000313" key="6">
    <source>
        <dbReference type="Proteomes" id="UP000823893"/>
    </source>
</evidence>
<proteinExistence type="predicted"/>
<evidence type="ECO:0000313" key="5">
    <source>
        <dbReference type="EMBL" id="HJC09490.1"/>
    </source>
</evidence>
<reference evidence="5" key="2">
    <citation type="submission" date="2021-04" db="EMBL/GenBank/DDBJ databases">
        <authorList>
            <person name="Gilroy R."/>
        </authorList>
    </citation>
    <scope>NUCLEOTIDE SEQUENCE</scope>
    <source>
        <strain evidence="5">ChiSxjej6B18-287</strain>
    </source>
</reference>
<organism evidence="5 6">
    <name type="scientific">Candidatus Blautia merdigallinarum</name>
    <dbReference type="NCBI Taxonomy" id="2838495"/>
    <lineage>
        <taxon>Bacteria</taxon>
        <taxon>Bacillati</taxon>
        <taxon>Bacillota</taxon>
        <taxon>Clostridia</taxon>
        <taxon>Lachnospirales</taxon>
        <taxon>Lachnospiraceae</taxon>
        <taxon>Blautia</taxon>
    </lineage>
</organism>